<dbReference type="PROSITE" id="PS01047">
    <property type="entry name" value="HMA_1"/>
    <property type="match status" value="1"/>
</dbReference>
<evidence type="ECO:0000256" key="5">
    <source>
        <dbReference type="ARBA" id="ARBA00022741"/>
    </source>
</evidence>
<keyword evidence="15" id="KW-1185">Reference proteome</keyword>
<dbReference type="InterPro" id="IPR023214">
    <property type="entry name" value="HAD_sf"/>
</dbReference>
<keyword evidence="3 12" id="KW-0812">Transmembrane</keyword>
<dbReference type="Pfam" id="PF00403">
    <property type="entry name" value="HMA"/>
    <property type="match status" value="1"/>
</dbReference>
<dbReference type="EMBL" id="MTBP01000003">
    <property type="protein sequence ID" value="POM23155.1"/>
    <property type="molecule type" value="Genomic_DNA"/>
</dbReference>
<dbReference type="InterPro" id="IPR023299">
    <property type="entry name" value="ATPase_P-typ_cyto_dom_N"/>
</dbReference>
<dbReference type="GO" id="GO:0005886">
    <property type="term" value="C:plasma membrane"/>
    <property type="evidence" value="ECO:0007669"/>
    <property type="project" value="UniProtKB-SubCell"/>
</dbReference>
<evidence type="ECO:0000256" key="2">
    <source>
        <dbReference type="ARBA" id="ARBA00006024"/>
    </source>
</evidence>
<dbReference type="InterPro" id="IPR059000">
    <property type="entry name" value="ATPase_P-type_domA"/>
</dbReference>
<protein>
    <recommendedName>
        <fullName evidence="11">Cation-transporting P-type ATPase B</fullName>
    </recommendedName>
</protein>
<dbReference type="NCBIfam" id="TIGR01494">
    <property type="entry name" value="ATPase_P-type"/>
    <property type="match status" value="1"/>
</dbReference>
<comment type="similarity">
    <text evidence="2 12">Belongs to the cation transport ATPase (P-type) (TC 3.A.3) family. Type IB subfamily.</text>
</comment>
<dbReference type="FunFam" id="2.70.150.10:FF:000002">
    <property type="entry name" value="Copper-transporting ATPase 1, putative"/>
    <property type="match status" value="1"/>
</dbReference>
<dbReference type="InterPro" id="IPR018303">
    <property type="entry name" value="ATPase_P-typ_P_site"/>
</dbReference>
<feature type="transmembrane region" description="Helical" evidence="12">
    <location>
        <begin position="109"/>
        <end position="127"/>
    </location>
</feature>
<dbReference type="CDD" id="cd00371">
    <property type="entry name" value="HMA"/>
    <property type="match status" value="1"/>
</dbReference>
<dbReference type="Gene3D" id="3.40.1110.10">
    <property type="entry name" value="Calcium-transporting ATPase, cytoplasmic domain N"/>
    <property type="match status" value="1"/>
</dbReference>
<dbReference type="PANTHER" id="PTHR43520">
    <property type="entry name" value="ATP7, ISOFORM B"/>
    <property type="match status" value="1"/>
</dbReference>
<dbReference type="InterPro" id="IPR036412">
    <property type="entry name" value="HAD-like_sf"/>
</dbReference>
<dbReference type="InterPro" id="IPR006121">
    <property type="entry name" value="HMA_dom"/>
</dbReference>
<evidence type="ECO:0000256" key="7">
    <source>
        <dbReference type="ARBA" id="ARBA00022967"/>
    </source>
</evidence>
<feature type="transmembrane region" description="Helical" evidence="12">
    <location>
        <begin position="133"/>
        <end position="153"/>
    </location>
</feature>
<evidence type="ECO:0000256" key="1">
    <source>
        <dbReference type="ARBA" id="ARBA00004651"/>
    </source>
</evidence>
<dbReference type="SFLD" id="SFLDG00002">
    <property type="entry name" value="C1.7:_P-type_atpase_like"/>
    <property type="match status" value="1"/>
</dbReference>
<name>A0A2P4UDN7_9ACTN</name>
<evidence type="ECO:0000259" key="13">
    <source>
        <dbReference type="PROSITE" id="PS50846"/>
    </source>
</evidence>
<keyword evidence="8 12" id="KW-1133">Transmembrane helix</keyword>
<dbReference type="SUPFAM" id="SSF81653">
    <property type="entry name" value="Calcium ATPase, transduction domain A"/>
    <property type="match status" value="1"/>
</dbReference>
<gene>
    <name evidence="14" type="primary">copA_2</name>
    <name evidence="14" type="ORF">BTM25_43070</name>
</gene>
<dbReference type="InterPro" id="IPR008250">
    <property type="entry name" value="ATPase_P-typ_transduc_dom_A_sf"/>
</dbReference>
<dbReference type="SUPFAM" id="SSF56784">
    <property type="entry name" value="HAD-like"/>
    <property type="match status" value="1"/>
</dbReference>
<dbReference type="GO" id="GO:0016887">
    <property type="term" value="F:ATP hydrolysis activity"/>
    <property type="evidence" value="ECO:0007669"/>
    <property type="project" value="InterPro"/>
</dbReference>
<keyword evidence="12" id="KW-1003">Cell membrane</keyword>
<feature type="transmembrane region" description="Helical" evidence="12">
    <location>
        <begin position="173"/>
        <end position="191"/>
    </location>
</feature>
<dbReference type="InterPro" id="IPR017969">
    <property type="entry name" value="Heavy-metal-associated_CS"/>
</dbReference>
<evidence type="ECO:0000256" key="12">
    <source>
        <dbReference type="RuleBase" id="RU362081"/>
    </source>
</evidence>
<feature type="transmembrane region" description="Helical" evidence="12">
    <location>
        <begin position="730"/>
        <end position="748"/>
    </location>
</feature>
<dbReference type="InterPro" id="IPR044492">
    <property type="entry name" value="P_typ_ATPase_HD_dom"/>
</dbReference>
<proteinExistence type="inferred from homology"/>
<dbReference type="GO" id="GO:0005524">
    <property type="term" value="F:ATP binding"/>
    <property type="evidence" value="ECO:0007669"/>
    <property type="project" value="UniProtKB-UniRule"/>
</dbReference>
<dbReference type="Pfam" id="PF00702">
    <property type="entry name" value="Hydrolase"/>
    <property type="match status" value="1"/>
</dbReference>
<evidence type="ECO:0000256" key="6">
    <source>
        <dbReference type="ARBA" id="ARBA00022840"/>
    </source>
</evidence>
<dbReference type="NCBIfam" id="TIGR01511">
    <property type="entry name" value="ATPase-IB1_Cu"/>
    <property type="match status" value="1"/>
</dbReference>
<comment type="catalytic activity">
    <reaction evidence="10">
        <text>ATP + H2O = ADP + phosphate + H(+)</text>
        <dbReference type="Rhea" id="RHEA:13065"/>
        <dbReference type="ChEBI" id="CHEBI:15377"/>
        <dbReference type="ChEBI" id="CHEBI:15378"/>
        <dbReference type="ChEBI" id="CHEBI:30616"/>
        <dbReference type="ChEBI" id="CHEBI:43474"/>
        <dbReference type="ChEBI" id="CHEBI:456216"/>
    </reaction>
</comment>
<evidence type="ECO:0000313" key="15">
    <source>
        <dbReference type="Proteomes" id="UP000242367"/>
    </source>
</evidence>
<feature type="domain" description="HMA" evidence="13">
    <location>
        <begin position="21"/>
        <end position="84"/>
    </location>
</feature>
<comment type="subcellular location">
    <subcellularLocation>
        <location evidence="1">Cell membrane</location>
        <topology evidence="1">Multi-pass membrane protein</topology>
    </subcellularLocation>
</comment>
<keyword evidence="6 12" id="KW-0067">ATP-binding</keyword>
<keyword evidence="5 12" id="KW-0547">Nucleotide-binding</keyword>
<evidence type="ECO:0000256" key="11">
    <source>
        <dbReference type="ARBA" id="ARBA00074171"/>
    </source>
</evidence>
<feature type="transmembrane region" description="Helical" evidence="12">
    <location>
        <begin position="365"/>
        <end position="387"/>
    </location>
</feature>
<dbReference type="PROSITE" id="PS50846">
    <property type="entry name" value="HMA_2"/>
    <property type="match status" value="1"/>
</dbReference>
<evidence type="ECO:0000256" key="3">
    <source>
        <dbReference type="ARBA" id="ARBA00022692"/>
    </source>
</evidence>
<keyword evidence="9 12" id="KW-0472">Membrane</keyword>
<dbReference type="InterPro" id="IPR001757">
    <property type="entry name" value="P_typ_ATPase"/>
</dbReference>
<dbReference type="AlphaFoldDB" id="A0A2P4UDN7"/>
<evidence type="ECO:0000313" key="14">
    <source>
        <dbReference type="EMBL" id="POM23155.1"/>
    </source>
</evidence>
<dbReference type="InterPro" id="IPR027256">
    <property type="entry name" value="P-typ_ATPase_IB"/>
</dbReference>
<dbReference type="GO" id="GO:0043682">
    <property type="term" value="F:P-type divalent copper transporter activity"/>
    <property type="evidence" value="ECO:0007669"/>
    <property type="project" value="TreeGrafter"/>
</dbReference>
<evidence type="ECO:0000256" key="9">
    <source>
        <dbReference type="ARBA" id="ARBA00023136"/>
    </source>
</evidence>
<keyword evidence="4 12" id="KW-0479">Metal-binding</keyword>
<evidence type="ECO:0000256" key="8">
    <source>
        <dbReference type="ARBA" id="ARBA00022989"/>
    </source>
</evidence>
<dbReference type="PANTHER" id="PTHR43520:SF8">
    <property type="entry name" value="P-TYPE CU(+) TRANSPORTER"/>
    <property type="match status" value="1"/>
</dbReference>
<dbReference type="PROSITE" id="PS00154">
    <property type="entry name" value="ATPASE_E1_E2"/>
    <property type="match status" value="1"/>
</dbReference>
<dbReference type="SUPFAM" id="SSF55008">
    <property type="entry name" value="HMA, heavy metal-associated domain"/>
    <property type="match status" value="1"/>
</dbReference>
<keyword evidence="7" id="KW-1278">Translocase</keyword>
<sequence length="775" mass="79327">MSPQHEGAAATIAADAAPGAGSVRLVIGGMTCAACAARVERKLNRLDGVVASVNYATEKATVDAGNVPVAELIRQVEKAGYTARPDVPDPAADPVDDDRRVRALWRRTIVAVLLAMPLGDLSLTLAAMPSWRFAGWEWVLLALTLPLVTWCAWPFHHAAFRALRHGTTSMDTLVSTGIIAATGWSLATLFTESGTGEASGVWAVLTTPSGALYLDVAGGVTTFVLIGRLLEAKARRASGASLRELAELGLKDVAVLDADGAERRVPLGDLRVGDRFVARPGERIAADGRVESGQSAVDTSAMTGEPMPVEVAAGDPVTGGTVNLSGRLVVAAARVGDDTRLAGLVRLVERAQADKAAVQRLADRICGWFVPAVFVLALGTLLTWLAVGGDGSRAVTAALAVLVIACPCALGLATPTALQVASATGARLGVFIKGHRAVESARRIDTVVLDKTGTVTEGRMTVADVAVADGHARQDVLRHAGAVEDASEHVIAAAVARFARAELGALPPVTDFAALAGLGARGVVDGRAVVVGSARLLEREGLPVPESLGAALAAWADGGHSAVLVAVDGAVCGALALSDTVKPSARDAVARLHAMGLRTLLLTGDGAAAAHAVAAKIGITEVIAEVLPADKAAVIARLRDEGRRVAMVGDGVNDAPALARAELGLAVVDGTDLAIAAADLILVRDDLDVVPSALALARGTLGTIRGNLAWAFGYNLLALPFAATGLLNPLIAGAAMALSSLFVVSNSLRLRRFGPPPVIAGGFPGEDEPYEPAAD</sequence>
<dbReference type="FunFam" id="3.30.70.100:FF:000005">
    <property type="entry name" value="Copper-exporting P-type ATPase A"/>
    <property type="match status" value="1"/>
</dbReference>
<comment type="caution">
    <text evidence="14">The sequence shown here is derived from an EMBL/GenBank/DDBJ whole genome shotgun (WGS) entry which is preliminary data.</text>
</comment>
<dbReference type="CDD" id="cd02094">
    <property type="entry name" value="P-type_ATPase_Cu-like"/>
    <property type="match status" value="1"/>
</dbReference>
<organism evidence="14 15">
    <name type="scientific">Actinomadura rubteroloni</name>
    <dbReference type="NCBI Taxonomy" id="1926885"/>
    <lineage>
        <taxon>Bacteria</taxon>
        <taxon>Bacillati</taxon>
        <taxon>Actinomycetota</taxon>
        <taxon>Actinomycetes</taxon>
        <taxon>Streptosporangiales</taxon>
        <taxon>Thermomonosporaceae</taxon>
        <taxon>Actinomadura</taxon>
    </lineage>
</organism>
<reference evidence="14 15" key="1">
    <citation type="journal article" date="2017" name="Chemistry">
        <title>Isolation, Biosynthesis and Chemical Modifications of Rubterolones A-F: Rare Tropolone Alkaloids from Actinomadura sp. 5-2.</title>
        <authorList>
            <person name="Guo H."/>
            <person name="Benndorf R."/>
            <person name="Leichnitz D."/>
            <person name="Klassen J.L."/>
            <person name="Vollmers J."/>
            <person name="Gorls H."/>
            <person name="Steinacker M."/>
            <person name="Weigel C."/>
            <person name="Dahse H.M."/>
            <person name="Kaster A.K."/>
            <person name="de Beer Z.W."/>
            <person name="Poulsen M."/>
            <person name="Beemelmanns C."/>
        </authorList>
    </citation>
    <scope>NUCLEOTIDE SEQUENCE [LARGE SCALE GENOMIC DNA]</scope>
    <source>
        <strain evidence="14 15">5-2</strain>
    </source>
</reference>
<evidence type="ECO:0000256" key="10">
    <source>
        <dbReference type="ARBA" id="ARBA00049360"/>
    </source>
</evidence>
<feature type="transmembrane region" description="Helical" evidence="12">
    <location>
        <begin position="211"/>
        <end position="230"/>
    </location>
</feature>
<dbReference type="Proteomes" id="UP000242367">
    <property type="component" value="Unassembled WGS sequence"/>
</dbReference>
<accession>A0A2P4UDN7</accession>
<dbReference type="Pfam" id="PF00122">
    <property type="entry name" value="E1-E2_ATPase"/>
    <property type="match status" value="1"/>
</dbReference>
<dbReference type="Gene3D" id="3.40.50.1000">
    <property type="entry name" value="HAD superfamily/HAD-like"/>
    <property type="match status" value="1"/>
</dbReference>
<dbReference type="GO" id="GO:0005507">
    <property type="term" value="F:copper ion binding"/>
    <property type="evidence" value="ECO:0007669"/>
    <property type="project" value="TreeGrafter"/>
</dbReference>
<evidence type="ECO:0000256" key="4">
    <source>
        <dbReference type="ARBA" id="ARBA00022723"/>
    </source>
</evidence>
<dbReference type="Gene3D" id="2.70.150.10">
    <property type="entry name" value="Calcium-transporting ATPase, cytoplasmic transduction domain A"/>
    <property type="match status" value="1"/>
</dbReference>
<dbReference type="PRINTS" id="PR00119">
    <property type="entry name" value="CATATPASE"/>
</dbReference>
<dbReference type="InterPro" id="IPR036163">
    <property type="entry name" value="HMA_dom_sf"/>
</dbReference>
<dbReference type="RefSeq" id="WP_103564829.1">
    <property type="nucleotide sequence ID" value="NZ_MTBP01000003.1"/>
</dbReference>
<dbReference type="SFLD" id="SFLDS00003">
    <property type="entry name" value="Haloacid_Dehalogenase"/>
    <property type="match status" value="1"/>
</dbReference>
<dbReference type="GO" id="GO:0055070">
    <property type="term" value="P:copper ion homeostasis"/>
    <property type="evidence" value="ECO:0007669"/>
    <property type="project" value="TreeGrafter"/>
</dbReference>
<dbReference type="SFLD" id="SFLDF00027">
    <property type="entry name" value="p-type_atpase"/>
    <property type="match status" value="1"/>
</dbReference>
<dbReference type="PRINTS" id="PR00943">
    <property type="entry name" value="CUATPASE"/>
</dbReference>
<dbReference type="NCBIfam" id="TIGR01525">
    <property type="entry name" value="ATPase-IB_hvy"/>
    <property type="match status" value="1"/>
</dbReference>
<dbReference type="Gene3D" id="3.30.70.100">
    <property type="match status" value="1"/>
</dbReference>
<keyword evidence="14" id="KW-0378">Hydrolase</keyword>